<dbReference type="SMART" id="SM00331">
    <property type="entry name" value="PP2C_SIG"/>
    <property type="match status" value="1"/>
</dbReference>
<reference evidence="2 3" key="1">
    <citation type="journal article" date="2018" name="Environ. Microbiol.">
        <title>Novel energy conservation strategies and behaviour of Pelotomaculum schinkii driving syntrophic propionate catabolism.</title>
        <authorList>
            <person name="Hidalgo-Ahumada C.A.P."/>
            <person name="Nobu M.K."/>
            <person name="Narihiro T."/>
            <person name="Tamaki H."/>
            <person name="Liu W.T."/>
            <person name="Kamagata Y."/>
            <person name="Stams A.J.M."/>
            <person name="Imachi H."/>
            <person name="Sousa D.Z."/>
        </authorList>
    </citation>
    <scope>NUCLEOTIDE SEQUENCE [LARGE SCALE GENOMIC DNA]</scope>
    <source>
        <strain evidence="2 3">MGP</strain>
    </source>
</reference>
<dbReference type="AlphaFoldDB" id="A0A4Y7RNK2"/>
<sequence length="237" mass="25888">MKWSYTTDTGLVRSLNEDSLCLSPETGFFAVADGMGGHKAGEVASRTALQIIKRELDRRLGLGVKPADALVEAIKEANRTIYEMAAQNADWAGMGTTITACLKNKNHVLIGQVGDSRAYLLRGSEIARLTEDHSLVQQMVKNGGITEEQAFKHPQRNVLTRALGTATSLEVDLYKVKVKPREMLLICTDGLTGYLRQEELSEIITTAPDLDTAVDRLLKKAIQSGGADNITIILVEF</sequence>
<evidence type="ECO:0000313" key="2">
    <source>
        <dbReference type="EMBL" id="TEB10568.1"/>
    </source>
</evidence>
<dbReference type="Gene3D" id="3.60.40.10">
    <property type="entry name" value="PPM-type phosphatase domain"/>
    <property type="match status" value="1"/>
</dbReference>
<dbReference type="Pfam" id="PF13672">
    <property type="entry name" value="PP2C_2"/>
    <property type="match status" value="1"/>
</dbReference>
<name>A0A4Y7RNK2_9FIRM</name>
<accession>A0A4Y7RNK2</accession>
<dbReference type="NCBIfam" id="NF033484">
    <property type="entry name" value="Stp1_PP2C_phos"/>
    <property type="match status" value="1"/>
</dbReference>
<dbReference type="EC" id="3.1.3.16" evidence="2"/>
<dbReference type="EMBL" id="QFFZ01000024">
    <property type="protein sequence ID" value="TEB10568.1"/>
    <property type="molecule type" value="Genomic_DNA"/>
</dbReference>
<dbReference type="PANTHER" id="PTHR47992">
    <property type="entry name" value="PROTEIN PHOSPHATASE"/>
    <property type="match status" value="1"/>
</dbReference>
<evidence type="ECO:0000259" key="1">
    <source>
        <dbReference type="PROSITE" id="PS51746"/>
    </source>
</evidence>
<dbReference type="SUPFAM" id="SSF81606">
    <property type="entry name" value="PP2C-like"/>
    <property type="match status" value="1"/>
</dbReference>
<dbReference type="GO" id="GO:0004722">
    <property type="term" value="F:protein serine/threonine phosphatase activity"/>
    <property type="evidence" value="ECO:0007669"/>
    <property type="project" value="UniProtKB-EC"/>
</dbReference>
<dbReference type="InterPro" id="IPR001932">
    <property type="entry name" value="PPM-type_phosphatase-like_dom"/>
</dbReference>
<dbReference type="SMART" id="SM00332">
    <property type="entry name" value="PP2Cc"/>
    <property type="match status" value="1"/>
</dbReference>
<evidence type="ECO:0000313" key="3">
    <source>
        <dbReference type="Proteomes" id="UP000297597"/>
    </source>
</evidence>
<dbReference type="OrthoDB" id="9801841at2"/>
<dbReference type="Proteomes" id="UP000297597">
    <property type="component" value="Unassembled WGS sequence"/>
</dbReference>
<protein>
    <submittedName>
        <fullName evidence="2">Serine/threonine phosphatase stp</fullName>
        <ecNumber evidence="2">3.1.3.16</ecNumber>
    </submittedName>
</protein>
<keyword evidence="2" id="KW-0378">Hydrolase</keyword>
<comment type="caution">
    <text evidence="2">The sequence shown here is derived from an EMBL/GenBank/DDBJ whole genome shotgun (WGS) entry which is preliminary data.</text>
</comment>
<dbReference type="InterPro" id="IPR036457">
    <property type="entry name" value="PPM-type-like_dom_sf"/>
</dbReference>
<dbReference type="PROSITE" id="PS51746">
    <property type="entry name" value="PPM_2"/>
    <property type="match status" value="1"/>
</dbReference>
<keyword evidence="3" id="KW-1185">Reference proteome</keyword>
<dbReference type="CDD" id="cd00143">
    <property type="entry name" value="PP2Cc"/>
    <property type="match status" value="1"/>
</dbReference>
<feature type="domain" description="PPM-type phosphatase" evidence="1">
    <location>
        <begin position="2"/>
        <end position="237"/>
    </location>
</feature>
<organism evidence="2 3">
    <name type="scientific">Pelotomaculum propionicicum</name>
    <dbReference type="NCBI Taxonomy" id="258475"/>
    <lineage>
        <taxon>Bacteria</taxon>
        <taxon>Bacillati</taxon>
        <taxon>Bacillota</taxon>
        <taxon>Clostridia</taxon>
        <taxon>Eubacteriales</taxon>
        <taxon>Desulfotomaculaceae</taxon>
        <taxon>Pelotomaculum</taxon>
    </lineage>
</organism>
<gene>
    <name evidence="2" type="primary">stp_2</name>
    <name evidence="2" type="ORF">Pmgp_02258</name>
</gene>
<dbReference type="RefSeq" id="WP_134214087.1">
    <property type="nucleotide sequence ID" value="NZ_QFFZ01000024.1"/>
</dbReference>
<proteinExistence type="predicted"/>
<dbReference type="InterPro" id="IPR015655">
    <property type="entry name" value="PP2C"/>
</dbReference>